<dbReference type="RefSeq" id="XP_001031541.1">
    <property type="nucleotide sequence ID" value="XM_001031541.3"/>
</dbReference>
<keyword evidence="3" id="KW-0520">NAD</keyword>
<dbReference type="Pfam" id="PF00171">
    <property type="entry name" value="Aldedh"/>
    <property type="match status" value="1"/>
</dbReference>
<dbReference type="HOGENOM" id="CLU_039242_0_0_1"/>
<dbReference type="InterPro" id="IPR044638">
    <property type="entry name" value="ALDH7A1-like"/>
</dbReference>
<dbReference type="InterPro" id="IPR015590">
    <property type="entry name" value="Aldehyde_DH_dom"/>
</dbReference>
<feature type="domain" description="Aldehyde dehydrogenase" evidence="4">
    <location>
        <begin position="51"/>
        <end position="481"/>
    </location>
</feature>
<keyword evidence="2" id="KW-0560">Oxidoreductase</keyword>
<evidence type="ECO:0000313" key="6">
    <source>
        <dbReference type="Proteomes" id="UP000009168"/>
    </source>
</evidence>
<dbReference type="InterPro" id="IPR016163">
    <property type="entry name" value="Ald_DH_C"/>
</dbReference>
<dbReference type="OrthoDB" id="440325at2759"/>
<evidence type="ECO:0000256" key="2">
    <source>
        <dbReference type="ARBA" id="ARBA00023002"/>
    </source>
</evidence>
<keyword evidence="6" id="KW-1185">Reference proteome</keyword>
<organism evidence="5 6">
    <name type="scientific">Tetrahymena thermophila (strain SB210)</name>
    <dbReference type="NCBI Taxonomy" id="312017"/>
    <lineage>
        <taxon>Eukaryota</taxon>
        <taxon>Sar</taxon>
        <taxon>Alveolata</taxon>
        <taxon>Ciliophora</taxon>
        <taxon>Intramacronucleata</taxon>
        <taxon>Oligohymenophorea</taxon>
        <taxon>Hymenostomatida</taxon>
        <taxon>Tetrahymenina</taxon>
        <taxon>Tetrahymenidae</taxon>
        <taxon>Tetrahymena</taxon>
    </lineage>
</organism>
<dbReference type="InterPro" id="IPR016162">
    <property type="entry name" value="Ald_DH_N"/>
</dbReference>
<evidence type="ECO:0000256" key="1">
    <source>
        <dbReference type="ARBA" id="ARBA00009986"/>
    </source>
</evidence>
<dbReference type="PANTHER" id="PTHR43521">
    <property type="entry name" value="ALPHA-AMINOADIPIC SEMIALDEHYDE DEHYDROGENASE"/>
    <property type="match status" value="1"/>
</dbReference>
<dbReference type="Proteomes" id="UP000009168">
    <property type="component" value="Unassembled WGS sequence"/>
</dbReference>
<evidence type="ECO:0000259" key="4">
    <source>
        <dbReference type="Pfam" id="PF00171"/>
    </source>
</evidence>
<dbReference type="AlphaFoldDB" id="Q22EZ7"/>
<evidence type="ECO:0000313" key="5">
    <source>
        <dbReference type="EMBL" id="EAR83878.1"/>
    </source>
</evidence>
<sequence length="539" mass="60083">MLTQAIARNLLLKHKYGFSTIPKWATCDPYTLSESKPYTLQNLVSGKWKDAKEYTTVVDPMNGDKFLRVPDTKGDEINEFIVNAKKVPKSGLHNPIKNPERYQLYGNVCGKIAEEMKKPEIESFLCKATQRVMPKSDVQIKGEIVVTRRFFENFAGDNPRFLCRSFNVAGDHQGQQSSGYRWPYGSVALIAPFNFPIEIPCLQLFGCLIAGNRPTLKIDSKVSLVMEQFLRLAIDCGMPAEDVDLIHSGPQAMEKIILDTNYRVIQFTGSSTVAERLSKLTHGKVKIEDAGFDWKILGPDVSDIDYVAWQCDQDAYAASGQKCSAQSILYAHENWMKAGFVDKIKSLAARRKLSDLTVGPVLTWDNQKIKNHIDSILALPGAKVLFGGKPLTNHSIPSIYGSYEPTAIFVPLETISKNFDIVCKELFGPFQIVTEYKDNQLDTVLSHLEKMENHLTAAVVSNDVKFLNYVTSNTVNGVTYTGIRARTTGAPQNHWFGPCGDPRGAGIGTPEAILSVWTSHREIITDIDIPKNWKVPQAS</sequence>
<dbReference type="PROSITE" id="PS00070">
    <property type="entry name" value="ALDEHYDE_DEHYDR_CYS"/>
    <property type="match status" value="1"/>
</dbReference>
<dbReference type="SUPFAM" id="SSF53720">
    <property type="entry name" value="ALDH-like"/>
    <property type="match status" value="1"/>
</dbReference>
<proteinExistence type="inferred from homology"/>
<dbReference type="eggNOG" id="KOG2451">
    <property type="taxonomic scope" value="Eukaryota"/>
</dbReference>
<protein>
    <submittedName>
        <fullName evidence="5">Delta-1-pyrroline-5-carboxylate dehydrogenase</fullName>
    </submittedName>
</protein>
<comment type="similarity">
    <text evidence="1">Belongs to the aldehyde dehydrogenase family.</text>
</comment>
<dbReference type="Gene3D" id="3.40.309.10">
    <property type="entry name" value="Aldehyde Dehydrogenase, Chain A, domain 2"/>
    <property type="match status" value="1"/>
</dbReference>
<dbReference type="GO" id="GO:0004029">
    <property type="term" value="F:aldehyde dehydrogenase (NAD+) activity"/>
    <property type="evidence" value="ECO:0007669"/>
    <property type="project" value="InterPro"/>
</dbReference>
<dbReference type="PANTHER" id="PTHR43521:SF7">
    <property type="entry name" value="DELTA-1-PYRROLINE-5-CARBOXYLATE DEHYDROGENASE 12A1, MITOCHONDRIAL"/>
    <property type="match status" value="1"/>
</dbReference>
<dbReference type="InterPro" id="IPR016161">
    <property type="entry name" value="Ald_DH/histidinol_DH"/>
</dbReference>
<dbReference type="STRING" id="312017.Q22EZ7"/>
<accession>Q22EZ7</accession>
<dbReference type="OMA" id="HKYQTIV"/>
<reference evidence="6" key="1">
    <citation type="journal article" date="2006" name="PLoS Biol.">
        <title>Macronuclear genome sequence of the ciliate Tetrahymena thermophila, a model eukaryote.</title>
        <authorList>
            <person name="Eisen J.A."/>
            <person name="Coyne R.S."/>
            <person name="Wu M."/>
            <person name="Wu D."/>
            <person name="Thiagarajan M."/>
            <person name="Wortman J.R."/>
            <person name="Badger J.H."/>
            <person name="Ren Q."/>
            <person name="Amedeo P."/>
            <person name="Jones K.M."/>
            <person name="Tallon L.J."/>
            <person name="Delcher A.L."/>
            <person name="Salzberg S.L."/>
            <person name="Silva J.C."/>
            <person name="Haas B.J."/>
            <person name="Majoros W.H."/>
            <person name="Farzad M."/>
            <person name="Carlton J.M."/>
            <person name="Smith R.K. Jr."/>
            <person name="Garg J."/>
            <person name="Pearlman R.E."/>
            <person name="Karrer K.M."/>
            <person name="Sun L."/>
            <person name="Manning G."/>
            <person name="Elde N.C."/>
            <person name="Turkewitz A.P."/>
            <person name="Asai D.J."/>
            <person name="Wilkes D.E."/>
            <person name="Wang Y."/>
            <person name="Cai H."/>
            <person name="Collins K."/>
            <person name="Stewart B.A."/>
            <person name="Lee S.R."/>
            <person name="Wilamowska K."/>
            <person name="Weinberg Z."/>
            <person name="Ruzzo W.L."/>
            <person name="Wloga D."/>
            <person name="Gaertig J."/>
            <person name="Frankel J."/>
            <person name="Tsao C.-C."/>
            <person name="Gorovsky M.A."/>
            <person name="Keeling P.J."/>
            <person name="Waller R.F."/>
            <person name="Patron N.J."/>
            <person name="Cherry J.M."/>
            <person name="Stover N.A."/>
            <person name="Krieger C.J."/>
            <person name="del Toro C."/>
            <person name="Ryder H.F."/>
            <person name="Williamson S.C."/>
            <person name="Barbeau R.A."/>
            <person name="Hamilton E.P."/>
            <person name="Orias E."/>
        </authorList>
    </citation>
    <scope>NUCLEOTIDE SEQUENCE [LARGE SCALE GENOMIC DNA]</scope>
    <source>
        <strain evidence="6">SB210</strain>
    </source>
</reference>
<gene>
    <name evidence="5" type="ORF">TTHERM_00822160</name>
</gene>
<dbReference type="KEGG" id="tet:TTHERM_00822160"/>
<dbReference type="GeneID" id="7835540"/>
<name>Q22EZ7_TETTS</name>
<dbReference type="InParanoid" id="Q22EZ7"/>
<dbReference type="InterPro" id="IPR016160">
    <property type="entry name" value="Ald_DH_CS_CYS"/>
</dbReference>
<evidence type="ECO:0000256" key="3">
    <source>
        <dbReference type="ARBA" id="ARBA00023027"/>
    </source>
</evidence>
<dbReference type="FunFam" id="3.40.605.10:FF:000019">
    <property type="entry name" value="probable aldehyde dehydrogenase"/>
    <property type="match status" value="1"/>
</dbReference>
<dbReference type="Gene3D" id="3.40.605.10">
    <property type="entry name" value="Aldehyde Dehydrogenase, Chain A, domain 1"/>
    <property type="match status" value="1"/>
</dbReference>
<dbReference type="CDD" id="cd07126">
    <property type="entry name" value="ALDH_F12_P5CDH"/>
    <property type="match status" value="1"/>
</dbReference>
<dbReference type="EMBL" id="GG662544">
    <property type="protein sequence ID" value="EAR83878.1"/>
    <property type="molecule type" value="Genomic_DNA"/>
</dbReference>